<dbReference type="Gene3D" id="2.60.130.10">
    <property type="entry name" value="Aromatic compound dioxygenase"/>
    <property type="match status" value="1"/>
</dbReference>
<reference evidence="2 3" key="1">
    <citation type="submission" date="2018-07" db="EMBL/GenBank/DDBJ databases">
        <title>Genomic Encyclopedia of Type Strains, Phase III (KMG-III): the genomes of soil and plant-associated and newly described type strains.</title>
        <authorList>
            <person name="Whitman W."/>
        </authorList>
    </citation>
    <scope>NUCLEOTIDE SEQUENCE [LARGE SCALE GENOMIC DNA]</scope>
    <source>
        <strain evidence="2 3">CECT 7948</strain>
    </source>
</reference>
<dbReference type="SUPFAM" id="SSF49482">
    <property type="entry name" value="Aromatic compound dioxygenase"/>
    <property type="match status" value="1"/>
</dbReference>
<evidence type="ECO:0000313" key="2">
    <source>
        <dbReference type="EMBL" id="REE25952.1"/>
    </source>
</evidence>
<dbReference type="OrthoDB" id="933561at2"/>
<dbReference type="GO" id="GO:0016702">
    <property type="term" value="F:oxidoreductase activity, acting on single donors with incorporation of molecular oxygen, incorporation of two atoms of oxygen"/>
    <property type="evidence" value="ECO:0007669"/>
    <property type="project" value="InterPro"/>
</dbReference>
<dbReference type="RefSeq" id="WP_115808914.1">
    <property type="nucleotide sequence ID" value="NZ_JABFDI010000001.1"/>
</dbReference>
<keyword evidence="2" id="KW-0560">Oxidoreductase</keyword>
<dbReference type="EMBL" id="QREI01000002">
    <property type="protein sequence ID" value="REE25952.1"/>
    <property type="molecule type" value="Genomic_DNA"/>
</dbReference>
<organism evidence="2 3">
    <name type="scientific">Winogradskyella pacifica</name>
    <dbReference type="NCBI Taxonomy" id="664642"/>
    <lineage>
        <taxon>Bacteria</taxon>
        <taxon>Pseudomonadati</taxon>
        <taxon>Bacteroidota</taxon>
        <taxon>Flavobacteriia</taxon>
        <taxon>Flavobacteriales</taxon>
        <taxon>Flavobacteriaceae</taxon>
        <taxon>Winogradskyella</taxon>
    </lineage>
</organism>
<keyword evidence="1" id="KW-0732">Signal</keyword>
<comment type="caution">
    <text evidence="2">The sequence shown here is derived from an EMBL/GenBank/DDBJ whole genome shotgun (WGS) entry which is preliminary data.</text>
</comment>
<evidence type="ECO:0000313" key="3">
    <source>
        <dbReference type="Proteomes" id="UP000256919"/>
    </source>
</evidence>
<proteinExistence type="predicted"/>
<dbReference type="GO" id="GO:0005506">
    <property type="term" value="F:iron ion binding"/>
    <property type="evidence" value="ECO:0007669"/>
    <property type="project" value="InterPro"/>
</dbReference>
<dbReference type="AlphaFoldDB" id="A0A3D9N0E2"/>
<dbReference type="InterPro" id="IPR015889">
    <property type="entry name" value="Intradiol_dOase_core"/>
</dbReference>
<protein>
    <submittedName>
        <fullName evidence="2">Protocatechuate 3,4-dioxygenase beta subunit</fullName>
    </submittedName>
</protein>
<sequence>MKNLIALFCIICFNSAFHIVAAQELKLNSPIYDRAINQMSNTDTIPDFRSKTSKLKLTGIIYQSDGVTPAKDVILFIEQPDEDGDFDLRNTGDARYVFHRSWVKTDSDGRYTLYTFVPGGDRRYNQMQQIFPLVKEPSKQEYQVDSFLFDEDPLLTKTCRKRMAKKGDTSRILKLKTEDGMFVAERNITLKADKTLAKL</sequence>
<accession>A0A3D9N0E2</accession>
<dbReference type="Proteomes" id="UP000256919">
    <property type="component" value="Unassembled WGS sequence"/>
</dbReference>
<keyword evidence="3" id="KW-1185">Reference proteome</keyword>
<evidence type="ECO:0000256" key="1">
    <source>
        <dbReference type="SAM" id="SignalP"/>
    </source>
</evidence>
<name>A0A3D9N0E2_9FLAO</name>
<keyword evidence="2" id="KW-0223">Dioxygenase</keyword>
<feature type="chain" id="PRO_5017795575" evidence="1">
    <location>
        <begin position="22"/>
        <end position="199"/>
    </location>
</feature>
<feature type="signal peptide" evidence="1">
    <location>
        <begin position="1"/>
        <end position="21"/>
    </location>
</feature>
<gene>
    <name evidence="2" type="ORF">DFQ09_102544</name>
</gene>